<keyword evidence="4 5" id="KW-0131">Cell cycle</keyword>
<dbReference type="InterPro" id="IPR009777">
    <property type="entry name" value="ZapD"/>
</dbReference>
<protein>
    <recommendedName>
        <fullName evidence="5">Cell division protein ZapD</fullName>
    </recommendedName>
    <alternativeName>
        <fullName evidence="5">Z ring-associated protein D</fullName>
    </alternativeName>
</protein>
<dbReference type="PANTHER" id="PTHR39455:SF1">
    <property type="entry name" value="CELL DIVISION PROTEIN ZAPD"/>
    <property type="match status" value="1"/>
</dbReference>
<dbReference type="GO" id="GO:0005737">
    <property type="term" value="C:cytoplasm"/>
    <property type="evidence" value="ECO:0007669"/>
    <property type="project" value="UniProtKB-SubCell"/>
</dbReference>
<dbReference type="PATRIC" id="fig|797473.3.peg.1343"/>
<keyword evidence="1 5" id="KW-0963">Cytoplasm</keyword>
<dbReference type="GO" id="GO:0032153">
    <property type="term" value="C:cell division site"/>
    <property type="evidence" value="ECO:0007669"/>
    <property type="project" value="TreeGrafter"/>
</dbReference>
<dbReference type="PANTHER" id="PTHR39455">
    <property type="entry name" value="CELL DIVISION PROTEIN ZAPD"/>
    <property type="match status" value="1"/>
</dbReference>
<keyword evidence="2 5" id="KW-0132">Cell division</keyword>
<reference evidence="6 7" key="1">
    <citation type="submission" date="2011-08" db="EMBL/GenBank/DDBJ databases">
        <authorList>
            <person name="Weinstock G."/>
            <person name="Sodergren E."/>
            <person name="Clifton S."/>
            <person name="Fulton L."/>
            <person name="Fulton B."/>
            <person name="Courtney L."/>
            <person name="Fronick C."/>
            <person name="Harrison M."/>
            <person name="Strong C."/>
            <person name="Farmer C."/>
            <person name="Delahaunty K."/>
            <person name="Markovic C."/>
            <person name="Hall O."/>
            <person name="Minx P."/>
            <person name="Tomlinson C."/>
            <person name="Mitreva M."/>
            <person name="Hou S."/>
            <person name="Chen J."/>
            <person name="Wollam A."/>
            <person name="Pepin K.H."/>
            <person name="Johnson M."/>
            <person name="Bhonagiri V."/>
            <person name="Zhang X."/>
            <person name="Suruliraj S."/>
            <person name="Warren W."/>
            <person name="Chinwalla A."/>
            <person name="Mardis E.R."/>
            <person name="Wilson R.K."/>
        </authorList>
    </citation>
    <scope>NUCLEOTIDE SEQUENCE [LARGE SCALE GENOMIC DNA]</scope>
    <source>
        <strain evidence="6 7">F0432</strain>
    </source>
</reference>
<dbReference type="Gene3D" id="2.60.440.10">
    <property type="entry name" value="YacF-like domains"/>
    <property type="match status" value="1"/>
</dbReference>
<evidence type="ECO:0000256" key="1">
    <source>
        <dbReference type="ARBA" id="ARBA00022490"/>
    </source>
</evidence>
<name>G9ZFU8_9GAMM</name>
<dbReference type="STRING" id="797473.HMPREF9080_01661"/>
<dbReference type="HAMAP" id="MF_01092">
    <property type="entry name" value="ZapD"/>
    <property type="match status" value="1"/>
</dbReference>
<dbReference type="InterPro" id="IPR036268">
    <property type="entry name" value="ZapD_sf"/>
</dbReference>
<evidence type="ECO:0000256" key="4">
    <source>
        <dbReference type="ARBA" id="ARBA00023306"/>
    </source>
</evidence>
<gene>
    <name evidence="5" type="primary">zapD</name>
    <name evidence="6" type="ORF">HMPREF9080_01661</name>
</gene>
<sequence>MKSKVSDGFRSRESGTKLYQISPLTRNAAGGACALRRACATICALFAPLALHVMPISPETQCQLSTYEQPLNERIRLFMRLESMFFQMKNFHRADEYYSIQLFLDALFDVLDFLHRYEIRSEIIKELQGYKTGIDREHFALSWTLDERVATLESIDMSLQEAYALNFNPISALRENELFTSLRQRNFNQSGNCLFEVPAYQYWLLQNENHENPFLRQCYEMFLPIARAVALVLRLVRAGAELTNEYTDDGIFLKTLDSNRRNQMIRIHLDDEHRVFPRISGDKHRFSVRFMTQENPEERAKQVETPVRFALQTCVL</sequence>
<organism evidence="6 7">
    <name type="scientific">Cardiobacterium valvarum F0432</name>
    <dbReference type="NCBI Taxonomy" id="797473"/>
    <lineage>
        <taxon>Bacteria</taxon>
        <taxon>Pseudomonadati</taxon>
        <taxon>Pseudomonadota</taxon>
        <taxon>Gammaproteobacteria</taxon>
        <taxon>Cardiobacteriales</taxon>
        <taxon>Cardiobacteriaceae</taxon>
        <taxon>Cardiobacterium</taxon>
    </lineage>
</organism>
<dbReference type="InterPro" id="IPR027462">
    <property type="entry name" value="ZapD_C"/>
</dbReference>
<proteinExistence type="inferred from homology"/>
<accession>G9ZFU8</accession>
<dbReference type="SUPFAM" id="SSF160950">
    <property type="entry name" value="YacF-like"/>
    <property type="match status" value="1"/>
</dbReference>
<dbReference type="HOGENOM" id="CLU_076303_0_1_6"/>
<dbReference type="Gene3D" id="1.10.3900.10">
    <property type="entry name" value="YacF-like"/>
    <property type="match status" value="1"/>
</dbReference>
<evidence type="ECO:0000313" key="7">
    <source>
        <dbReference type="Proteomes" id="UP000004750"/>
    </source>
</evidence>
<evidence type="ECO:0000256" key="5">
    <source>
        <dbReference type="HAMAP-Rule" id="MF_01092"/>
    </source>
</evidence>
<dbReference type="GO" id="GO:0000917">
    <property type="term" value="P:division septum assembly"/>
    <property type="evidence" value="ECO:0007669"/>
    <property type="project" value="UniProtKB-KW"/>
</dbReference>
<comment type="similarity">
    <text evidence="5">Belongs to the ZapD family.</text>
</comment>
<dbReference type="GO" id="GO:0043093">
    <property type="term" value="P:FtsZ-dependent cytokinesis"/>
    <property type="evidence" value="ECO:0007669"/>
    <property type="project" value="UniProtKB-UniRule"/>
</dbReference>
<keyword evidence="3 5" id="KW-0717">Septation</keyword>
<comment type="subcellular location">
    <subcellularLocation>
        <location evidence="5">Cytoplasm</location>
    </subcellularLocation>
    <text evidence="5">Localizes to mid-cell in an FtsZ-dependent manner.</text>
</comment>
<evidence type="ECO:0000256" key="2">
    <source>
        <dbReference type="ARBA" id="ARBA00022618"/>
    </source>
</evidence>
<evidence type="ECO:0000256" key="3">
    <source>
        <dbReference type="ARBA" id="ARBA00023210"/>
    </source>
</evidence>
<dbReference type="Pfam" id="PF07072">
    <property type="entry name" value="ZapD"/>
    <property type="match status" value="1"/>
</dbReference>
<comment type="caution">
    <text evidence="6">The sequence shown here is derived from an EMBL/GenBank/DDBJ whole genome shotgun (WGS) entry which is preliminary data.</text>
</comment>
<comment type="function">
    <text evidence="5">Cell division factor that enhances FtsZ-ring assembly. Directly interacts with FtsZ and promotes bundling of FtsZ protofilaments, with a reduction in FtsZ GTPase activity.</text>
</comment>
<comment type="subunit">
    <text evidence="5">Interacts with FtsZ.</text>
</comment>
<dbReference type="EMBL" id="AGCM01000091">
    <property type="protein sequence ID" value="EHM53691.1"/>
    <property type="molecule type" value="Genomic_DNA"/>
</dbReference>
<evidence type="ECO:0000313" key="6">
    <source>
        <dbReference type="EMBL" id="EHM53691.1"/>
    </source>
</evidence>
<dbReference type="Proteomes" id="UP000004750">
    <property type="component" value="Unassembled WGS sequence"/>
</dbReference>
<dbReference type="AlphaFoldDB" id="G9ZFU8"/>